<protein>
    <recommendedName>
        <fullName evidence="8">Integral membrane bound transporter domain-containing protein</fullName>
    </recommendedName>
</protein>
<evidence type="ECO:0000256" key="7">
    <source>
        <dbReference type="SAM" id="Phobius"/>
    </source>
</evidence>
<dbReference type="AlphaFoldDB" id="A0A2Z2KKA3"/>
<name>A0A2Z2KKA3_9BACL</name>
<feature type="domain" description="Integral membrane bound transporter" evidence="8">
    <location>
        <begin position="49"/>
        <end position="168"/>
    </location>
</feature>
<keyword evidence="10" id="KW-1185">Reference proteome</keyword>
<gene>
    <name evidence="9" type="ORF">B9T62_30225</name>
</gene>
<keyword evidence="2" id="KW-1003">Cell membrane</keyword>
<dbReference type="InterPro" id="IPR049453">
    <property type="entry name" value="Memb_transporter_dom"/>
</dbReference>
<evidence type="ECO:0000256" key="2">
    <source>
        <dbReference type="ARBA" id="ARBA00022475"/>
    </source>
</evidence>
<proteinExistence type="inferred from homology"/>
<evidence type="ECO:0000256" key="3">
    <source>
        <dbReference type="ARBA" id="ARBA00022692"/>
    </source>
</evidence>
<comment type="subcellular location">
    <subcellularLocation>
        <location evidence="1">Cell membrane</location>
        <topology evidence="1">Multi-pass membrane protein</topology>
    </subcellularLocation>
</comment>
<keyword evidence="3 7" id="KW-0812">Transmembrane</keyword>
<evidence type="ECO:0000313" key="10">
    <source>
        <dbReference type="Proteomes" id="UP000249890"/>
    </source>
</evidence>
<organism evidence="9 10">
    <name type="scientific">Paenibacillus donghaensis</name>
    <dbReference type="NCBI Taxonomy" id="414771"/>
    <lineage>
        <taxon>Bacteria</taxon>
        <taxon>Bacillati</taxon>
        <taxon>Bacillota</taxon>
        <taxon>Bacilli</taxon>
        <taxon>Bacillales</taxon>
        <taxon>Paenibacillaceae</taxon>
        <taxon>Paenibacillus</taxon>
    </lineage>
</organism>
<dbReference type="PANTHER" id="PTHR30509:SF9">
    <property type="entry name" value="MULTIDRUG RESISTANCE PROTEIN MDTO"/>
    <property type="match status" value="1"/>
</dbReference>
<evidence type="ECO:0000256" key="1">
    <source>
        <dbReference type="ARBA" id="ARBA00004651"/>
    </source>
</evidence>
<feature type="transmembrane region" description="Helical" evidence="7">
    <location>
        <begin position="83"/>
        <end position="100"/>
    </location>
</feature>
<sequence length="386" mass="42223">MKKYENSAFYLNFSRKKLTKMNEGLQDRLEKYGLSLYMIRITLAASLSWIAVHSLYGDGYLYFAPLAAILITQSTVKASFEKGIYRMIGIILGGVVSLVVGQFLDVGALSILLILLIGIGVATACRINIQAVSQVGVTSVLALTFYQDHYVMWRVAETLIGVLIALAINMIVVPPKGFIKVKSLVLDGSLLLADALRALVPGSRDAAQAKETLAKAGARLSRSVQQQKEMHFTVAHVQCRGQLSRLSITTGHMKVVQTYVQDIHTEMKLLPRHHAASDWMAEVLQATADCIGHYATSAFGGADNQQPLADALRKARALQQQSFADLQGNCSLNSIRDLGAVFSHLNRVLDEIERAEYAATQIVPRPVAAEAARALFFLKKGLSHKL</sequence>
<evidence type="ECO:0000256" key="6">
    <source>
        <dbReference type="ARBA" id="ARBA00043993"/>
    </source>
</evidence>
<evidence type="ECO:0000256" key="4">
    <source>
        <dbReference type="ARBA" id="ARBA00022989"/>
    </source>
</evidence>
<keyword evidence="5 7" id="KW-0472">Membrane</keyword>
<evidence type="ECO:0000313" key="9">
    <source>
        <dbReference type="EMBL" id="ASA24655.1"/>
    </source>
</evidence>
<dbReference type="GO" id="GO:0005886">
    <property type="term" value="C:plasma membrane"/>
    <property type="evidence" value="ECO:0007669"/>
    <property type="project" value="UniProtKB-SubCell"/>
</dbReference>
<keyword evidence="4 7" id="KW-1133">Transmembrane helix</keyword>
<evidence type="ECO:0000259" key="8">
    <source>
        <dbReference type="Pfam" id="PF13515"/>
    </source>
</evidence>
<dbReference type="Pfam" id="PF13515">
    <property type="entry name" value="FUSC_2"/>
    <property type="match status" value="1"/>
</dbReference>
<reference evidence="9 10" key="1">
    <citation type="submission" date="2017-06" db="EMBL/GenBank/DDBJ databases">
        <title>Complete genome sequence of Paenibacillus donghaensis KCTC 13049T isolated from East Sea sediment, South Korea.</title>
        <authorList>
            <person name="Jung B.K."/>
            <person name="Hong S.-J."/>
            <person name="Shin J.-H."/>
        </authorList>
    </citation>
    <scope>NUCLEOTIDE SEQUENCE [LARGE SCALE GENOMIC DNA]</scope>
    <source>
        <strain evidence="9 10">KCTC 13049</strain>
    </source>
</reference>
<dbReference type="PANTHER" id="PTHR30509">
    <property type="entry name" value="P-HYDROXYBENZOIC ACID EFFLUX PUMP SUBUNIT-RELATED"/>
    <property type="match status" value="1"/>
</dbReference>
<dbReference type="KEGG" id="pdh:B9T62_30225"/>
<comment type="similarity">
    <text evidence="6">Belongs to the YccS/YhfK family.</text>
</comment>
<accession>A0A2Z2KKA3</accession>
<dbReference type="EMBL" id="CP021780">
    <property type="protein sequence ID" value="ASA24655.1"/>
    <property type="molecule type" value="Genomic_DNA"/>
</dbReference>
<feature type="transmembrane region" description="Helical" evidence="7">
    <location>
        <begin position="106"/>
        <end position="124"/>
    </location>
</feature>
<evidence type="ECO:0000256" key="5">
    <source>
        <dbReference type="ARBA" id="ARBA00023136"/>
    </source>
</evidence>
<feature type="transmembrane region" description="Helical" evidence="7">
    <location>
        <begin position="153"/>
        <end position="173"/>
    </location>
</feature>
<dbReference type="Proteomes" id="UP000249890">
    <property type="component" value="Chromosome"/>
</dbReference>